<dbReference type="EMBL" id="JBBWWR010000008">
    <property type="protein sequence ID" value="KAK8962414.1"/>
    <property type="molecule type" value="Genomic_DNA"/>
</dbReference>
<dbReference type="Proteomes" id="UP001412067">
    <property type="component" value="Unassembled WGS sequence"/>
</dbReference>
<name>A0ABR2ME35_9ASPA</name>
<keyword evidence="3" id="KW-1185">Reference proteome</keyword>
<accession>A0ABR2ME35</accession>
<evidence type="ECO:0000313" key="3">
    <source>
        <dbReference type="Proteomes" id="UP001412067"/>
    </source>
</evidence>
<gene>
    <name evidence="2" type="ORF">KSP40_PGU012249</name>
</gene>
<organism evidence="2 3">
    <name type="scientific">Platanthera guangdongensis</name>
    <dbReference type="NCBI Taxonomy" id="2320717"/>
    <lineage>
        <taxon>Eukaryota</taxon>
        <taxon>Viridiplantae</taxon>
        <taxon>Streptophyta</taxon>
        <taxon>Embryophyta</taxon>
        <taxon>Tracheophyta</taxon>
        <taxon>Spermatophyta</taxon>
        <taxon>Magnoliopsida</taxon>
        <taxon>Liliopsida</taxon>
        <taxon>Asparagales</taxon>
        <taxon>Orchidaceae</taxon>
        <taxon>Orchidoideae</taxon>
        <taxon>Orchideae</taxon>
        <taxon>Orchidinae</taxon>
        <taxon>Platanthera</taxon>
    </lineage>
</organism>
<feature type="compositionally biased region" description="Basic and acidic residues" evidence="1">
    <location>
        <begin position="47"/>
        <end position="56"/>
    </location>
</feature>
<proteinExistence type="predicted"/>
<feature type="region of interest" description="Disordered" evidence="1">
    <location>
        <begin position="21"/>
        <end position="69"/>
    </location>
</feature>
<comment type="caution">
    <text evidence="2">The sequence shown here is derived from an EMBL/GenBank/DDBJ whole genome shotgun (WGS) entry which is preliminary data.</text>
</comment>
<sequence length="69" mass="7663">MGKELGIRRCEIPISCSGPKRMHLPIGRGRQRRTAGPGAIPSGGSDCPDRGREMRGEMFSQRRRRTAVK</sequence>
<protein>
    <submittedName>
        <fullName evidence="2">Uncharacterized protein</fullName>
    </submittedName>
</protein>
<evidence type="ECO:0000313" key="2">
    <source>
        <dbReference type="EMBL" id="KAK8962414.1"/>
    </source>
</evidence>
<reference evidence="2 3" key="1">
    <citation type="journal article" date="2022" name="Nat. Plants">
        <title>Genomes of leafy and leafless Platanthera orchids illuminate the evolution of mycoheterotrophy.</title>
        <authorList>
            <person name="Li M.H."/>
            <person name="Liu K.W."/>
            <person name="Li Z."/>
            <person name="Lu H.C."/>
            <person name="Ye Q.L."/>
            <person name="Zhang D."/>
            <person name="Wang J.Y."/>
            <person name="Li Y.F."/>
            <person name="Zhong Z.M."/>
            <person name="Liu X."/>
            <person name="Yu X."/>
            <person name="Liu D.K."/>
            <person name="Tu X.D."/>
            <person name="Liu B."/>
            <person name="Hao Y."/>
            <person name="Liao X.Y."/>
            <person name="Jiang Y.T."/>
            <person name="Sun W.H."/>
            <person name="Chen J."/>
            <person name="Chen Y.Q."/>
            <person name="Ai Y."/>
            <person name="Zhai J.W."/>
            <person name="Wu S.S."/>
            <person name="Zhou Z."/>
            <person name="Hsiao Y.Y."/>
            <person name="Wu W.L."/>
            <person name="Chen Y.Y."/>
            <person name="Lin Y.F."/>
            <person name="Hsu J.L."/>
            <person name="Li C.Y."/>
            <person name="Wang Z.W."/>
            <person name="Zhao X."/>
            <person name="Zhong W.Y."/>
            <person name="Ma X.K."/>
            <person name="Ma L."/>
            <person name="Huang J."/>
            <person name="Chen G.Z."/>
            <person name="Huang M.Z."/>
            <person name="Huang L."/>
            <person name="Peng D.H."/>
            <person name="Luo Y.B."/>
            <person name="Zou S.Q."/>
            <person name="Chen S.P."/>
            <person name="Lan S."/>
            <person name="Tsai W.C."/>
            <person name="Van de Peer Y."/>
            <person name="Liu Z.J."/>
        </authorList>
    </citation>
    <scope>NUCLEOTIDE SEQUENCE [LARGE SCALE GENOMIC DNA]</scope>
    <source>
        <strain evidence="2">Lor288</strain>
    </source>
</reference>
<evidence type="ECO:0000256" key="1">
    <source>
        <dbReference type="SAM" id="MobiDB-lite"/>
    </source>
</evidence>